<evidence type="ECO:0000313" key="1">
    <source>
        <dbReference type="EMBL" id="GLT17479.1"/>
    </source>
</evidence>
<reference evidence="2" key="1">
    <citation type="journal article" date="2019" name="Int. J. Syst. Evol. Microbiol.">
        <title>The Global Catalogue of Microorganisms (GCM) 10K type strain sequencing project: providing services to taxonomists for standard genome sequencing and annotation.</title>
        <authorList>
            <consortium name="The Broad Institute Genomics Platform"/>
            <consortium name="The Broad Institute Genome Sequencing Center for Infectious Disease"/>
            <person name="Wu L."/>
            <person name="Ma J."/>
        </authorList>
    </citation>
    <scope>NUCLEOTIDE SEQUENCE [LARGE SCALE GENOMIC DNA]</scope>
    <source>
        <strain evidence="2">NBRC 108723</strain>
    </source>
</reference>
<accession>A0ABQ6EXD4</accession>
<organism evidence="1 2">
    <name type="scientific">Vibrio zhanjiangensis</name>
    <dbReference type="NCBI Taxonomy" id="1046128"/>
    <lineage>
        <taxon>Bacteria</taxon>
        <taxon>Pseudomonadati</taxon>
        <taxon>Pseudomonadota</taxon>
        <taxon>Gammaproteobacteria</taxon>
        <taxon>Vibrionales</taxon>
        <taxon>Vibrionaceae</taxon>
        <taxon>Vibrio</taxon>
    </lineage>
</organism>
<dbReference type="Proteomes" id="UP001157138">
    <property type="component" value="Unassembled WGS sequence"/>
</dbReference>
<sequence length="398" mass="44038">MINNINDLLLHDVASDYESIDAQALQKQIDATNKAESELQKADKAITALDGQPADAEVLAMVANHQKQVVMTMSGGNPEDAISIILAQGIEAYAKQLEIIKGWTIPGLPMFESAMAVMFEGIKNSGETSGYALEDLFQLAIMDFMSHGYGDGKTGYGGSNGFEAQMRHFLESTGSGSHGYHEGWDGAKFADECGDIFNFMMANAPSNSLCHEILTYMDEECGGVAELEKQYRYHFNDAGGFVCETGYSGGLSPMLRMALMAGYLAIEPKVEQSVIDMFLTAPISELDAYINNHTSNPHYDTAIEFVFNNDGETGSNGWREVDQNDPNGTSHQVIDWYGNGLGAEYFENMYTNFPQRELTDEDIKEINRIGDQVKMLQQTLKYWLSICRDEQMAIARNI</sequence>
<name>A0ABQ6EXD4_9VIBR</name>
<comment type="caution">
    <text evidence="1">The sequence shown here is derived from an EMBL/GenBank/DDBJ whole genome shotgun (WGS) entry which is preliminary data.</text>
</comment>
<evidence type="ECO:0000313" key="2">
    <source>
        <dbReference type="Proteomes" id="UP001157138"/>
    </source>
</evidence>
<keyword evidence="2" id="KW-1185">Reference proteome</keyword>
<proteinExistence type="predicted"/>
<dbReference type="EMBL" id="BSPW01000022">
    <property type="protein sequence ID" value="GLT17479.1"/>
    <property type="molecule type" value="Genomic_DNA"/>
</dbReference>
<gene>
    <name evidence="1" type="ORF">GCM10007938_12560</name>
</gene>
<protein>
    <submittedName>
        <fullName evidence="1">Uncharacterized protein</fullName>
    </submittedName>
</protein>
<dbReference type="RefSeq" id="WP_284191393.1">
    <property type="nucleotide sequence ID" value="NZ_BSPW01000022.1"/>
</dbReference>